<dbReference type="Proteomes" id="UP000298030">
    <property type="component" value="Unassembled WGS sequence"/>
</dbReference>
<comment type="caution">
    <text evidence="6">Lacks conserved residue(s) required for the propagation of feature annotation.</text>
</comment>
<comment type="function">
    <text evidence="6">Required for the assembly of the V0 complex of the vacuolar ATPase (V-ATPase) in the endoplasmic reticulum.</text>
</comment>
<accession>A0A4Y7T7P0</accession>
<dbReference type="HAMAP" id="MF_03058">
    <property type="entry name" value="VMA21"/>
    <property type="match status" value="1"/>
</dbReference>
<comment type="subcellular location">
    <subcellularLocation>
        <location evidence="6">Endoplasmic reticulum membrane</location>
        <topology evidence="6">Multi-pass membrane protein</topology>
    </subcellularLocation>
    <subcellularLocation>
        <location evidence="6">Endoplasmic reticulum-Golgi intermediate compartment membrane</location>
        <topology evidence="6">Multi-pass membrane protein</topology>
    </subcellularLocation>
    <subcellularLocation>
        <location evidence="6">Cytoplasmic vesicle</location>
        <location evidence="6">COPII-coated vesicle membrane</location>
        <topology evidence="6">Multi-pass membrane protein</topology>
    </subcellularLocation>
</comment>
<comment type="similarity">
    <text evidence="6">Belongs to the VMA21 family.</text>
</comment>
<keyword evidence="4 6" id="KW-0472">Membrane</keyword>
<keyword evidence="2 6" id="KW-0256">Endoplasmic reticulum</keyword>
<gene>
    <name evidence="7" type="ORF">FA13DRAFT_1814818</name>
</gene>
<keyword evidence="8" id="KW-1185">Reference proteome</keyword>
<protein>
    <submittedName>
        <fullName evidence="7">Uncharacterized protein</fullName>
    </submittedName>
</protein>
<dbReference type="GO" id="GO:0033116">
    <property type="term" value="C:endoplasmic reticulum-Golgi intermediate compartment membrane"/>
    <property type="evidence" value="ECO:0007669"/>
    <property type="project" value="UniProtKB-SubCell"/>
</dbReference>
<organism evidence="7 8">
    <name type="scientific">Coprinellus micaceus</name>
    <name type="common">Glistening ink-cap mushroom</name>
    <name type="synonym">Coprinus micaceus</name>
    <dbReference type="NCBI Taxonomy" id="71717"/>
    <lineage>
        <taxon>Eukaryota</taxon>
        <taxon>Fungi</taxon>
        <taxon>Dikarya</taxon>
        <taxon>Basidiomycota</taxon>
        <taxon>Agaricomycotina</taxon>
        <taxon>Agaricomycetes</taxon>
        <taxon>Agaricomycetidae</taxon>
        <taxon>Agaricales</taxon>
        <taxon>Agaricineae</taxon>
        <taxon>Psathyrellaceae</taxon>
        <taxon>Coprinellus</taxon>
    </lineage>
</organism>
<reference evidence="7 8" key="1">
    <citation type="journal article" date="2019" name="Nat. Ecol. Evol.">
        <title>Megaphylogeny resolves global patterns of mushroom evolution.</title>
        <authorList>
            <person name="Varga T."/>
            <person name="Krizsan K."/>
            <person name="Foldi C."/>
            <person name="Dima B."/>
            <person name="Sanchez-Garcia M."/>
            <person name="Sanchez-Ramirez S."/>
            <person name="Szollosi G.J."/>
            <person name="Szarkandi J.G."/>
            <person name="Papp V."/>
            <person name="Albert L."/>
            <person name="Andreopoulos W."/>
            <person name="Angelini C."/>
            <person name="Antonin V."/>
            <person name="Barry K.W."/>
            <person name="Bougher N.L."/>
            <person name="Buchanan P."/>
            <person name="Buyck B."/>
            <person name="Bense V."/>
            <person name="Catcheside P."/>
            <person name="Chovatia M."/>
            <person name="Cooper J."/>
            <person name="Damon W."/>
            <person name="Desjardin D."/>
            <person name="Finy P."/>
            <person name="Geml J."/>
            <person name="Haridas S."/>
            <person name="Hughes K."/>
            <person name="Justo A."/>
            <person name="Karasinski D."/>
            <person name="Kautmanova I."/>
            <person name="Kiss B."/>
            <person name="Kocsube S."/>
            <person name="Kotiranta H."/>
            <person name="LaButti K.M."/>
            <person name="Lechner B.E."/>
            <person name="Liimatainen K."/>
            <person name="Lipzen A."/>
            <person name="Lukacs Z."/>
            <person name="Mihaltcheva S."/>
            <person name="Morgado L.N."/>
            <person name="Niskanen T."/>
            <person name="Noordeloos M.E."/>
            <person name="Ohm R.A."/>
            <person name="Ortiz-Santana B."/>
            <person name="Ovrebo C."/>
            <person name="Racz N."/>
            <person name="Riley R."/>
            <person name="Savchenko A."/>
            <person name="Shiryaev A."/>
            <person name="Soop K."/>
            <person name="Spirin V."/>
            <person name="Szebenyi C."/>
            <person name="Tomsovsky M."/>
            <person name="Tulloss R.E."/>
            <person name="Uehling J."/>
            <person name="Grigoriev I.V."/>
            <person name="Vagvolgyi C."/>
            <person name="Papp T."/>
            <person name="Martin F.M."/>
            <person name="Miettinen O."/>
            <person name="Hibbett D.S."/>
            <person name="Nagy L.G."/>
        </authorList>
    </citation>
    <scope>NUCLEOTIDE SEQUENCE [LARGE SCALE GENOMIC DNA]</scope>
    <source>
        <strain evidence="7 8">FP101781</strain>
    </source>
</reference>
<dbReference type="AlphaFoldDB" id="A0A4Y7T7P0"/>
<evidence type="ECO:0000313" key="7">
    <source>
        <dbReference type="EMBL" id="TEB30165.1"/>
    </source>
</evidence>
<evidence type="ECO:0000256" key="5">
    <source>
        <dbReference type="ARBA" id="ARBA00023329"/>
    </source>
</evidence>
<dbReference type="GO" id="GO:0005789">
    <property type="term" value="C:endoplasmic reticulum membrane"/>
    <property type="evidence" value="ECO:0007669"/>
    <property type="project" value="UniProtKB-SubCell"/>
</dbReference>
<dbReference type="InterPro" id="IPR019013">
    <property type="entry name" value="Vma21"/>
</dbReference>
<evidence type="ECO:0000256" key="1">
    <source>
        <dbReference type="ARBA" id="ARBA00022692"/>
    </source>
</evidence>
<dbReference type="PANTHER" id="PTHR31792">
    <property type="entry name" value="VACUOLAR ATPASE ASSEMBLY INTEGRAL MEMBRANE PROTEIN VMA21"/>
    <property type="match status" value="1"/>
</dbReference>
<evidence type="ECO:0000313" key="8">
    <source>
        <dbReference type="Proteomes" id="UP000298030"/>
    </source>
</evidence>
<dbReference type="OrthoDB" id="160405at2759"/>
<dbReference type="Pfam" id="PF09446">
    <property type="entry name" value="VMA21"/>
    <property type="match status" value="1"/>
</dbReference>
<evidence type="ECO:0000256" key="3">
    <source>
        <dbReference type="ARBA" id="ARBA00022989"/>
    </source>
</evidence>
<proteinExistence type="inferred from homology"/>
<keyword evidence="5 6" id="KW-0968">Cytoplasmic vesicle</keyword>
<sequence length="92" mass="9792">MSQQQAIGQLNANAAQSGVLAKLIAFSLALGALPLSSYYVSKQYLWPGNDIYAAVLAVVAANIVLVSYIIVAALEERKATPATKPEETKKEK</sequence>
<evidence type="ECO:0000256" key="6">
    <source>
        <dbReference type="HAMAP-Rule" id="MF_03058"/>
    </source>
</evidence>
<comment type="caution">
    <text evidence="7">The sequence shown here is derived from an EMBL/GenBank/DDBJ whole genome shotgun (WGS) entry which is preliminary data.</text>
</comment>
<keyword evidence="3 6" id="KW-1133">Transmembrane helix</keyword>
<name>A0A4Y7T7P0_COPMI</name>
<dbReference type="STRING" id="71717.A0A4Y7T7P0"/>
<dbReference type="EMBL" id="QPFP01000024">
    <property type="protein sequence ID" value="TEB30165.1"/>
    <property type="molecule type" value="Genomic_DNA"/>
</dbReference>
<dbReference type="GO" id="GO:0012507">
    <property type="term" value="C:ER to Golgi transport vesicle membrane"/>
    <property type="evidence" value="ECO:0007669"/>
    <property type="project" value="UniProtKB-SubCell"/>
</dbReference>
<feature type="transmembrane region" description="Helical" evidence="6">
    <location>
        <begin position="20"/>
        <end position="39"/>
    </location>
</feature>
<dbReference type="PANTHER" id="PTHR31792:SF3">
    <property type="entry name" value="VACUOLAR ATPASE ASSEMBLY INTEGRAL MEMBRANE PROTEIN VMA21"/>
    <property type="match status" value="1"/>
</dbReference>
<keyword evidence="1 6" id="KW-0812">Transmembrane</keyword>
<feature type="transmembrane region" description="Helical" evidence="6">
    <location>
        <begin position="51"/>
        <end position="74"/>
    </location>
</feature>
<evidence type="ECO:0000256" key="4">
    <source>
        <dbReference type="ARBA" id="ARBA00023136"/>
    </source>
</evidence>
<evidence type="ECO:0000256" key="2">
    <source>
        <dbReference type="ARBA" id="ARBA00022824"/>
    </source>
</evidence>
<dbReference type="GO" id="GO:0070072">
    <property type="term" value="P:vacuolar proton-transporting V-type ATPase complex assembly"/>
    <property type="evidence" value="ECO:0007669"/>
    <property type="project" value="UniProtKB-UniRule"/>
</dbReference>